<dbReference type="EMBL" id="BMDG01000003">
    <property type="protein sequence ID" value="GGI06098.1"/>
    <property type="molecule type" value="Genomic_DNA"/>
</dbReference>
<keyword evidence="2" id="KW-1185">Reference proteome</keyword>
<comment type="caution">
    <text evidence="1">The sequence shown here is derived from an EMBL/GenBank/DDBJ whole genome shotgun (WGS) entry which is preliminary data.</text>
</comment>
<proteinExistence type="predicted"/>
<gene>
    <name evidence="1" type="ORF">GCM10007368_09450</name>
</gene>
<evidence type="ECO:0000313" key="1">
    <source>
        <dbReference type="EMBL" id="GGI06098.1"/>
    </source>
</evidence>
<dbReference type="Proteomes" id="UP000632535">
    <property type="component" value="Unassembled WGS sequence"/>
</dbReference>
<sequence>MDGDVENAPLTDEQVSDQWKRLADLINKLQARTDTKDEFNARPGSSLTGDDAWSPPFHVSHAVNACIVAGADHLHACKTLVVDAHSLHVAAPASLIRGSLENMAAAFWMLHPTSRAERVTRCLRWQMVNAKNARRALAPLDLKDPASYDERIATILEVAQRHPEIDIAAVKRGFTSTAAVTYADEHSGAALGVLLPWQLCSGFAHGFTWANLAFSERVEIPTADPDVFSVRFSTDLTRALYLVWAATNLTESVLKLHAQRSTPQY</sequence>
<evidence type="ECO:0000313" key="2">
    <source>
        <dbReference type="Proteomes" id="UP000632535"/>
    </source>
</evidence>
<protein>
    <submittedName>
        <fullName evidence="1">Uncharacterized protein</fullName>
    </submittedName>
</protein>
<reference evidence="2" key="1">
    <citation type="journal article" date="2019" name="Int. J. Syst. Evol. Microbiol.">
        <title>The Global Catalogue of Microorganisms (GCM) 10K type strain sequencing project: providing services to taxonomists for standard genome sequencing and annotation.</title>
        <authorList>
            <consortium name="The Broad Institute Genomics Platform"/>
            <consortium name="The Broad Institute Genome Sequencing Center for Infectious Disease"/>
            <person name="Wu L."/>
            <person name="Ma J."/>
        </authorList>
    </citation>
    <scope>NUCLEOTIDE SEQUENCE [LARGE SCALE GENOMIC DNA]</scope>
    <source>
        <strain evidence="2">CCM 8653</strain>
    </source>
</reference>
<name>A0ABQ2B625_9MICO</name>
<organism evidence="1 2">
    <name type="scientific">Isoptericola cucumis</name>
    <dbReference type="NCBI Taxonomy" id="1776856"/>
    <lineage>
        <taxon>Bacteria</taxon>
        <taxon>Bacillati</taxon>
        <taxon>Actinomycetota</taxon>
        <taxon>Actinomycetes</taxon>
        <taxon>Micrococcales</taxon>
        <taxon>Promicromonosporaceae</taxon>
        <taxon>Isoptericola</taxon>
    </lineage>
</organism>
<accession>A0ABQ2B625</accession>